<feature type="non-terminal residue" evidence="12">
    <location>
        <position position="1"/>
    </location>
</feature>
<keyword evidence="3 11" id="KW-1003">Cell membrane</keyword>
<evidence type="ECO:0000256" key="5">
    <source>
        <dbReference type="ARBA" id="ARBA00022692"/>
    </source>
</evidence>
<keyword evidence="7 11" id="KW-0297">G-protein coupled receptor</keyword>
<dbReference type="GO" id="GO:0016503">
    <property type="term" value="F:pheromone receptor activity"/>
    <property type="evidence" value="ECO:0007669"/>
    <property type="project" value="InterPro"/>
</dbReference>
<dbReference type="GO" id="GO:0019236">
    <property type="term" value="P:response to pheromone"/>
    <property type="evidence" value="ECO:0007669"/>
    <property type="project" value="UniProtKB-KW"/>
</dbReference>
<name>A0A7J7FNC6_DICBM</name>
<sequence length="333" mass="37160">IISSPCANTVSALTGEMIITPQQGGEITEPKPLSQVQLLNGSDAAPAPTVPTANVNWNPREQGKLWAAIACEARQFFKGCRVQIYYGAMKVMGMPTWNWELSSSLRLELGNSSLLCLYNFTLLTGYKLRSTDQILNQLVLANNLALFSRGIPQTMAAFGLKYFLDDVGVIGPRNSKNLSVKTNYGYCSSLMPDRFISFLQAVILSSIDAMCVGFMLWTGGYMMFVLHRHKQQVQHIHNSRLSARPSHEARATCTILILVSFFSCSYCIFYILTLCVTLSMNPGHWLVDTSPLIASCFPTLSPFVLISSDTRVSQFFFDFCTRKNFFPHLVQQL</sequence>
<proteinExistence type="inferred from homology"/>
<dbReference type="GO" id="GO:0005886">
    <property type="term" value="C:plasma membrane"/>
    <property type="evidence" value="ECO:0007669"/>
    <property type="project" value="UniProtKB-SubCell"/>
</dbReference>
<evidence type="ECO:0000256" key="1">
    <source>
        <dbReference type="ARBA" id="ARBA00004651"/>
    </source>
</evidence>
<accession>A0A7J7FNC6</accession>
<comment type="similarity">
    <text evidence="2 11">Belongs to the G-protein coupled receptor 1 family.</text>
</comment>
<keyword evidence="5 11" id="KW-0812">Transmembrane</keyword>
<evidence type="ECO:0000256" key="6">
    <source>
        <dbReference type="ARBA" id="ARBA00022989"/>
    </source>
</evidence>
<dbReference type="Proteomes" id="UP000551758">
    <property type="component" value="Unassembled WGS sequence"/>
</dbReference>
<dbReference type="PANTHER" id="PTHR24062">
    <property type="entry name" value="VOMERONASAL TYPE-1 RECEPTOR"/>
    <property type="match status" value="1"/>
</dbReference>
<keyword evidence="8 11" id="KW-0472">Membrane</keyword>
<dbReference type="PRINTS" id="PR01534">
    <property type="entry name" value="VOMERONASL1R"/>
</dbReference>
<keyword evidence="6 11" id="KW-1133">Transmembrane helix</keyword>
<comment type="subcellular location">
    <subcellularLocation>
        <location evidence="1 11">Cell membrane</location>
        <topology evidence="1 11">Multi-pass membrane protein</topology>
    </subcellularLocation>
</comment>
<protein>
    <recommendedName>
        <fullName evidence="11">Vomeronasal type-1 receptor</fullName>
    </recommendedName>
</protein>
<keyword evidence="4 11" id="KW-0589">Pheromone response</keyword>
<reference evidence="12 13" key="1">
    <citation type="journal article" date="2020" name="Mol. Biol. Evol.">
        <title>Interspecific Gene Flow and the Evolution of Specialization in Black and White Rhinoceros.</title>
        <authorList>
            <person name="Moodley Y."/>
            <person name="Westbury M.V."/>
            <person name="Russo I.M."/>
            <person name="Gopalakrishnan S."/>
            <person name="Rakotoarivelo A."/>
            <person name="Olsen R.A."/>
            <person name="Prost S."/>
            <person name="Tunstall T."/>
            <person name="Ryder O.A."/>
            <person name="Dalen L."/>
            <person name="Bruford M.W."/>
        </authorList>
    </citation>
    <scope>NUCLEOTIDE SEQUENCE [LARGE SCALE GENOMIC DNA]</scope>
    <source>
        <strain evidence="12">SBR-YM</strain>
        <tissue evidence="12">Skin</tissue>
    </source>
</reference>
<comment type="caution">
    <text evidence="11">Lacks conserved residue(s) required for the propagation of feature annotation.</text>
</comment>
<evidence type="ECO:0000256" key="9">
    <source>
        <dbReference type="ARBA" id="ARBA00023170"/>
    </source>
</evidence>
<evidence type="ECO:0000256" key="3">
    <source>
        <dbReference type="ARBA" id="ARBA00022475"/>
    </source>
</evidence>
<evidence type="ECO:0000256" key="7">
    <source>
        <dbReference type="ARBA" id="ARBA00023040"/>
    </source>
</evidence>
<keyword evidence="9 11" id="KW-0675">Receptor</keyword>
<comment type="caution">
    <text evidence="12">The sequence shown here is derived from an EMBL/GenBank/DDBJ whole genome shotgun (WGS) entry which is preliminary data.</text>
</comment>
<feature type="transmembrane region" description="Helical" evidence="11">
    <location>
        <begin position="198"/>
        <end position="226"/>
    </location>
</feature>
<dbReference type="EMBL" id="JACDTQ010000092">
    <property type="protein sequence ID" value="KAF5929487.1"/>
    <property type="molecule type" value="Genomic_DNA"/>
</dbReference>
<evidence type="ECO:0000256" key="11">
    <source>
        <dbReference type="RuleBase" id="RU364061"/>
    </source>
</evidence>
<keyword evidence="13" id="KW-1185">Reference proteome</keyword>
<evidence type="ECO:0000256" key="4">
    <source>
        <dbReference type="ARBA" id="ARBA00022507"/>
    </source>
</evidence>
<gene>
    <name evidence="12" type="ORF">HPG69_007239</name>
</gene>
<evidence type="ECO:0000256" key="8">
    <source>
        <dbReference type="ARBA" id="ARBA00023136"/>
    </source>
</evidence>
<dbReference type="InterPro" id="IPR004072">
    <property type="entry name" value="Vmron_rcpt_1"/>
</dbReference>
<evidence type="ECO:0000313" key="12">
    <source>
        <dbReference type="EMBL" id="KAF5929487.1"/>
    </source>
</evidence>
<evidence type="ECO:0000313" key="13">
    <source>
        <dbReference type="Proteomes" id="UP000551758"/>
    </source>
</evidence>
<keyword evidence="10 11" id="KW-0807">Transducer</keyword>
<dbReference type="Pfam" id="PF03402">
    <property type="entry name" value="V1R"/>
    <property type="match status" value="2"/>
</dbReference>
<dbReference type="Gene3D" id="1.20.1070.10">
    <property type="entry name" value="Rhodopsin 7-helix transmembrane proteins"/>
    <property type="match status" value="1"/>
</dbReference>
<evidence type="ECO:0000256" key="2">
    <source>
        <dbReference type="ARBA" id="ARBA00010663"/>
    </source>
</evidence>
<dbReference type="SUPFAM" id="SSF81321">
    <property type="entry name" value="Family A G protein-coupled receptor-like"/>
    <property type="match status" value="1"/>
</dbReference>
<organism evidence="12 13">
    <name type="scientific">Diceros bicornis minor</name>
    <name type="common">South-central black rhinoceros</name>
    <dbReference type="NCBI Taxonomy" id="77932"/>
    <lineage>
        <taxon>Eukaryota</taxon>
        <taxon>Metazoa</taxon>
        <taxon>Chordata</taxon>
        <taxon>Craniata</taxon>
        <taxon>Vertebrata</taxon>
        <taxon>Euteleostomi</taxon>
        <taxon>Mammalia</taxon>
        <taxon>Eutheria</taxon>
        <taxon>Laurasiatheria</taxon>
        <taxon>Perissodactyla</taxon>
        <taxon>Rhinocerotidae</taxon>
        <taxon>Diceros</taxon>
    </lineage>
</organism>
<feature type="transmembrane region" description="Helical" evidence="11">
    <location>
        <begin position="247"/>
        <end position="272"/>
    </location>
</feature>
<evidence type="ECO:0000256" key="10">
    <source>
        <dbReference type="ARBA" id="ARBA00023224"/>
    </source>
</evidence>
<dbReference type="AlphaFoldDB" id="A0A7J7FNC6"/>